<feature type="compositionally biased region" description="Polar residues" evidence="1">
    <location>
        <begin position="107"/>
        <end position="132"/>
    </location>
</feature>
<name>A0AAN6FYI8_9PEZI</name>
<dbReference type="AlphaFoldDB" id="A0AAN6FYI8"/>
<evidence type="ECO:0000256" key="1">
    <source>
        <dbReference type="SAM" id="MobiDB-lite"/>
    </source>
</evidence>
<protein>
    <submittedName>
        <fullName evidence="2">Uncharacterized protein</fullName>
    </submittedName>
</protein>
<proteinExistence type="predicted"/>
<reference evidence="2" key="1">
    <citation type="submission" date="2021-12" db="EMBL/GenBank/DDBJ databases">
        <title>Black yeast isolated from Biological Soil Crust.</title>
        <authorList>
            <person name="Kurbessoian T."/>
        </authorList>
    </citation>
    <scope>NUCLEOTIDE SEQUENCE</scope>
    <source>
        <strain evidence="2">CCFEE 5208</strain>
    </source>
</reference>
<comment type="caution">
    <text evidence="2">The sequence shown here is derived from an EMBL/GenBank/DDBJ whole genome shotgun (WGS) entry which is preliminary data.</text>
</comment>
<gene>
    <name evidence="2" type="ORF">LTR82_002621</name>
</gene>
<evidence type="ECO:0000313" key="2">
    <source>
        <dbReference type="EMBL" id="KAK0326778.1"/>
    </source>
</evidence>
<evidence type="ECO:0000313" key="3">
    <source>
        <dbReference type="Proteomes" id="UP001168146"/>
    </source>
</evidence>
<feature type="region of interest" description="Disordered" evidence="1">
    <location>
        <begin position="28"/>
        <end position="48"/>
    </location>
</feature>
<feature type="region of interest" description="Disordered" evidence="1">
    <location>
        <begin position="107"/>
        <end position="210"/>
    </location>
</feature>
<organism evidence="2 3">
    <name type="scientific">Friedmanniomyces endolithicus</name>
    <dbReference type="NCBI Taxonomy" id="329885"/>
    <lineage>
        <taxon>Eukaryota</taxon>
        <taxon>Fungi</taxon>
        <taxon>Dikarya</taxon>
        <taxon>Ascomycota</taxon>
        <taxon>Pezizomycotina</taxon>
        <taxon>Dothideomycetes</taxon>
        <taxon>Dothideomycetidae</taxon>
        <taxon>Mycosphaerellales</taxon>
        <taxon>Teratosphaeriaceae</taxon>
        <taxon>Friedmanniomyces</taxon>
    </lineage>
</organism>
<accession>A0AAN6FYI8</accession>
<sequence>MASYLRDGSKVNKPVGVAAIFSPTGEQWAKTPDSDFARSRVTQGQASKDTRRVFGSAVSAMSTLAPRPIVHEYSVGSASDHRAHVRQLWGASETAQITRRVAGSTSVNAGVSPITNSLTVPESAPQEQSRTPQMVEPRTQHARSFHCSTGQSDRPQSRKRAADDSSSSPRRPLRRSTKSVSRIHEELGGSLRTIPPPPSPATHEAPITSNLSGRIWYPQLDDGGEVAISKGNSLGKRRQV</sequence>
<dbReference type="Proteomes" id="UP001168146">
    <property type="component" value="Unassembled WGS sequence"/>
</dbReference>
<dbReference type="EMBL" id="JASUXU010000004">
    <property type="protein sequence ID" value="KAK0326778.1"/>
    <property type="molecule type" value="Genomic_DNA"/>
</dbReference>